<evidence type="ECO:0000313" key="3">
    <source>
        <dbReference type="Proteomes" id="UP001372526"/>
    </source>
</evidence>
<keyword evidence="1" id="KW-1133">Transmembrane helix</keyword>
<protein>
    <submittedName>
        <fullName evidence="2">Uncharacterized protein</fullName>
    </submittedName>
</protein>
<name>A0ABU8FCC8_9BACI</name>
<keyword evidence="1" id="KW-0472">Membrane</keyword>
<evidence type="ECO:0000313" key="2">
    <source>
        <dbReference type="EMBL" id="MEI4800335.1"/>
    </source>
</evidence>
<reference evidence="2 3" key="1">
    <citation type="submission" date="2024-01" db="EMBL/GenBank/DDBJ databases">
        <title>Seven novel Bacillus-like species.</title>
        <authorList>
            <person name="Liu G."/>
        </authorList>
    </citation>
    <scope>NUCLEOTIDE SEQUENCE [LARGE SCALE GENOMIC DNA]</scope>
    <source>
        <strain evidence="2 3">FJAT-51639</strain>
    </source>
</reference>
<proteinExistence type="predicted"/>
<comment type="caution">
    <text evidence="2">The sequence shown here is derived from an EMBL/GenBank/DDBJ whole genome shotgun (WGS) entry which is preliminary data.</text>
</comment>
<evidence type="ECO:0000256" key="1">
    <source>
        <dbReference type="SAM" id="Phobius"/>
    </source>
</evidence>
<organism evidence="2 3">
    <name type="scientific">Bacillus bruguierae</name>
    <dbReference type="NCBI Taxonomy" id="3127667"/>
    <lineage>
        <taxon>Bacteria</taxon>
        <taxon>Bacillati</taxon>
        <taxon>Bacillota</taxon>
        <taxon>Bacilli</taxon>
        <taxon>Bacillales</taxon>
        <taxon>Bacillaceae</taxon>
        <taxon>Bacillus</taxon>
    </lineage>
</organism>
<feature type="transmembrane region" description="Helical" evidence="1">
    <location>
        <begin position="32"/>
        <end position="51"/>
    </location>
</feature>
<dbReference type="Proteomes" id="UP001372526">
    <property type="component" value="Unassembled WGS sequence"/>
</dbReference>
<keyword evidence="3" id="KW-1185">Reference proteome</keyword>
<keyword evidence="1" id="KW-0812">Transmembrane</keyword>
<dbReference type="EMBL" id="JBAWSX010000001">
    <property type="protein sequence ID" value="MEI4800335.1"/>
    <property type="molecule type" value="Genomic_DNA"/>
</dbReference>
<gene>
    <name evidence="2" type="ORF">WAZ07_03150</name>
</gene>
<accession>A0ABU8FCC8</accession>
<dbReference type="RefSeq" id="WP_336471271.1">
    <property type="nucleotide sequence ID" value="NZ_JBAWSX010000001.1"/>
</dbReference>
<sequence>MKTMGSFFVIVGLLLIIGAGLGVTFHFIPTHISVPTCLLFGTVFVTTGNIIRKKENRTL</sequence>